<dbReference type="Proteomes" id="UP000188603">
    <property type="component" value="Chromosome"/>
</dbReference>
<dbReference type="OrthoDB" id="8421503at2"/>
<feature type="domain" description="DNA polymerase III beta sliding clamp central" evidence="12">
    <location>
        <begin position="134"/>
        <end position="245"/>
    </location>
</feature>
<dbReference type="GO" id="GO:0003677">
    <property type="term" value="F:DNA binding"/>
    <property type="evidence" value="ECO:0007669"/>
    <property type="project" value="UniProtKB-UniRule"/>
</dbReference>
<keyword evidence="6 10" id="KW-0548">Nucleotidyltransferase</keyword>
<evidence type="ECO:0000256" key="8">
    <source>
        <dbReference type="ARBA" id="ARBA00022932"/>
    </source>
</evidence>
<keyword evidence="15" id="KW-1185">Reference proteome</keyword>
<dbReference type="GO" id="GO:0003887">
    <property type="term" value="F:DNA-directed DNA polymerase activity"/>
    <property type="evidence" value="ECO:0007669"/>
    <property type="project" value="UniProtKB-UniRule"/>
</dbReference>
<evidence type="ECO:0000313" key="14">
    <source>
        <dbReference type="EMBL" id="AQS55695.1"/>
    </source>
</evidence>
<evidence type="ECO:0000256" key="3">
    <source>
        <dbReference type="ARBA" id="ARBA00021035"/>
    </source>
</evidence>
<name>A0A1U9K6L2_9BACL</name>
<feature type="domain" description="DNA polymerase III beta sliding clamp N-terminal" evidence="11">
    <location>
        <begin position="1"/>
        <end position="121"/>
    </location>
</feature>
<comment type="subcellular location">
    <subcellularLocation>
        <location evidence="1 10">Cytoplasm</location>
    </subcellularLocation>
</comment>
<evidence type="ECO:0000256" key="1">
    <source>
        <dbReference type="ARBA" id="ARBA00004496"/>
    </source>
</evidence>
<dbReference type="Gene3D" id="3.10.150.10">
    <property type="entry name" value="DNA Polymerase III, subunit A, domain 2"/>
    <property type="match status" value="1"/>
</dbReference>
<protein>
    <recommendedName>
        <fullName evidence="3 10">Beta sliding clamp</fullName>
    </recommendedName>
</protein>
<dbReference type="PANTHER" id="PTHR30478">
    <property type="entry name" value="DNA POLYMERASE III SUBUNIT BETA"/>
    <property type="match status" value="1"/>
</dbReference>
<keyword evidence="7 10" id="KW-0235">DNA replication</keyword>
<dbReference type="InterPro" id="IPR046938">
    <property type="entry name" value="DNA_clamp_sf"/>
</dbReference>
<keyword evidence="5 10" id="KW-0808">Transferase</keyword>
<dbReference type="SUPFAM" id="SSF55979">
    <property type="entry name" value="DNA clamp"/>
    <property type="match status" value="3"/>
</dbReference>
<dbReference type="Pfam" id="PF02767">
    <property type="entry name" value="DNA_pol3_beta_2"/>
    <property type="match status" value="1"/>
</dbReference>
<dbReference type="RefSeq" id="WP_077719562.1">
    <property type="nucleotide sequence ID" value="NZ_CP019699.1"/>
</dbReference>
<keyword evidence="4 10" id="KW-0963">Cytoplasm</keyword>
<evidence type="ECO:0000259" key="12">
    <source>
        <dbReference type="Pfam" id="PF02767"/>
    </source>
</evidence>
<dbReference type="InterPro" id="IPR022635">
    <property type="entry name" value="DNA_polIII_beta_C"/>
</dbReference>
<evidence type="ECO:0000259" key="11">
    <source>
        <dbReference type="Pfam" id="PF00712"/>
    </source>
</evidence>
<evidence type="ECO:0000256" key="10">
    <source>
        <dbReference type="PIRNR" id="PIRNR000804"/>
    </source>
</evidence>
<dbReference type="InterPro" id="IPR022634">
    <property type="entry name" value="DNA_polIII_beta_N"/>
</dbReference>
<dbReference type="CDD" id="cd00140">
    <property type="entry name" value="beta_clamp"/>
    <property type="match status" value="1"/>
</dbReference>
<dbReference type="Gene3D" id="3.70.10.10">
    <property type="match status" value="1"/>
</dbReference>
<keyword evidence="8 10" id="KW-0239">DNA-directed DNA polymerase</keyword>
<comment type="subunit">
    <text evidence="10">Forms a ring-shaped head-to-tail homodimer around DNA.</text>
</comment>
<proteinExistence type="inferred from homology"/>
<evidence type="ECO:0000256" key="9">
    <source>
        <dbReference type="ARBA" id="ARBA00023125"/>
    </source>
</evidence>
<reference evidence="14 15" key="1">
    <citation type="journal article" date="2015" name="Int. J. Syst. Evol. Microbiol.">
        <title>Novibacillus thermophilus gen. nov., sp. nov., a Gram-staining-negative and moderately thermophilic member of the family Thermoactinomycetaceae.</title>
        <authorList>
            <person name="Yang G."/>
            <person name="Chen J."/>
            <person name="Zhou S."/>
        </authorList>
    </citation>
    <scope>NUCLEOTIDE SEQUENCE [LARGE SCALE GENOMIC DNA]</scope>
    <source>
        <strain evidence="14 15">SG-1</strain>
    </source>
</reference>
<dbReference type="PIRSF" id="PIRSF000804">
    <property type="entry name" value="DNA_pol_III_b"/>
    <property type="match status" value="1"/>
</dbReference>
<evidence type="ECO:0000259" key="13">
    <source>
        <dbReference type="Pfam" id="PF02768"/>
    </source>
</evidence>
<dbReference type="GO" id="GO:0005737">
    <property type="term" value="C:cytoplasm"/>
    <property type="evidence" value="ECO:0007669"/>
    <property type="project" value="UniProtKB-SubCell"/>
</dbReference>
<evidence type="ECO:0000256" key="7">
    <source>
        <dbReference type="ARBA" id="ARBA00022705"/>
    </source>
</evidence>
<evidence type="ECO:0000256" key="6">
    <source>
        <dbReference type="ARBA" id="ARBA00022695"/>
    </source>
</evidence>
<dbReference type="Pfam" id="PF00712">
    <property type="entry name" value="DNA_pol3_beta"/>
    <property type="match status" value="1"/>
</dbReference>
<dbReference type="InterPro" id="IPR001001">
    <property type="entry name" value="DNA_polIII_beta"/>
</dbReference>
<dbReference type="GO" id="GO:0008408">
    <property type="term" value="F:3'-5' exonuclease activity"/>
    <property type="evidence" value="ECO:0007669"/>
    <property type="project" value="InterPro"/>
</dbReference>
<feature type="domain" description="DNA polymerase III beta sliding clamp C-terminal" evidence="13">
    <location>
        <begin position="248"/>
        <end position="370"/>
    </location>
</feature>
<comment type="similarity">
    <text evidence="2 10">Belongs to the beta sliding clamp family.</text>
</comment>
<dbReference type="EMBL" id="CP019699">
    <property type="protein sequence ID" value="AQS55695.1"/>
    <property type="molecule type" value="Genomic_DNA"/>
</dbReference>
<dbReference type="SMART" id="SM00480">
    <property type="entry name" value="POL3Bc"/>
    <property type="match status" value="1"/>
</dbReference>
<evidence type="ECO:0000256" key="4">
    <source>
        <dbReference type="ARBA" id="ARBA00022490"/>
    </source>
</evidence>
<gene>
    <name evidence="14" type="ORF">B0W44_07725</name>
</gene>
<dbReference type="AlphaFoldDB" id="A0A1U9K6L2"/>
<dbReference type="NCBIfam" id="TIGR00663">
    <property type="entry name" value="dnan"/>
    <property type="match status" value="1"/>
</dbReference>
<accession>A0A1U9K6L2</accession>
<comment type="function">
    <text evidence="10">Confers DNA tethering and processivity to DNA polymerases and other proteins. Acts as a clamp, forming a ring around DNA (a reaction catalyzed by the clamp-loading complex) which diffuses in an ATP-independent manner freely and bidirectionally along dsDNA. Initially characterized for its ability to contact the catalytic subunit of DNA polymerase III (Pol III), a complex, multichain enzyme responsible for most of the replicative synthesis in bacteria; Pol III exhibits 3'-5' exonuclease proofreading activity. The beta chain is required for initiation of replication as well as for processivity of DNA replication.</text>
</comment>
<dbReference type="InterPro" id="IPR022637">
    <property type="entry name" value="DNA_polIII_beta_cen"/>
</dbReference>
<evidence type="ECO:0000256" key="2">
    <source>
        <dbReference type="ARBA" id="ARBA00010752"/>
    </source>
</evidence>
<sequence>MFVTVQKSVLAEALAKAARMVAKGDTIPILNCIKFTATDEGIRLVGGNTAHTIEVHIPADNDSVIIEKTGSIVLPALLREIVRKLEQEDVTIQTNGDLITTIKSGEATFQLNGIDPEEYPSQTLKNAGRGAFTLTGEKLKDFVAKTAHSASKSGTRPVLEGVFVQTGEGKLKFTATDSHRLSLIERLEKTKEPLEAIVHRDSFVELVRVVDEQDEVEITLADNWLVAETKGMIFRSRLLEGNYPNVDRVIPQDYTTKVGLNRSELLSALDRLSILTSNKVVKMSVKEIDISHVVELETAEAEKGSAQEMLFVEGFEGELLEISFNAGYAIEALKALEDTDVIFGFTGEHSPFTIMPKNEAGELQLILPVRAS</sequence>
<keyword evidence="9" id="KW-0238">DNA-binding</keyword>
<dbReference type="KEGG" id="ntr:B0W44_07725"/>
<dbReference type="STRING" id="1471761.B0W44_07725"/>
<evidence type="ECO:0000256" key="5">
    <source>
        <dbReference type="ARBA" id="ARBA00022679"/>
    </source>
</evidence>
<dbReference type="GO" id="GO:0009360">
    <property type="term" value="C:DNA polymerase III complex"/>
    <property type="evidence" value="ECO:0007669"/>
    <property type="project" value="InterPro"/>
</dbReference>
<evidence type="ECO:0000313" key="15">
    <source>
        <dbReference type="Proteomes" id="UP000188603"/>
    </source>
</evidence>
<dbReference type="GO" id="GO:0006271">
    <property type="term" value="P:DNA strand elongation involved in DNA replication"/>
    <property type="evidence" value="ECO:0007669"/>
    <property type="project" value="TreeGrafter"/>
</dbReference>
<dbReference type="Pfam" id="PF02768">
    <property type="entry name" value="DNA_pol3_beta_3"/>
    <property type="match status" value="1"/>
</dbReference>
<organism evidence="14 15">
    <name type="scientific">Novibacillus thermophilus</name>
    <dbReference type="NCBI Taxonomy" id="1471761"/>
    <lineage>
        <taxon>Bacteria</taxon>
        <taxon>Bacillati</taxon>
        <taxon>Bacillota</taxon>
        <taxon>Bacilli</taxon>
        <taxon>Bacillales</taxon>
        <taxon>Thermoactinomycetaceae</taxon>
        <taxon>Novibacillus</taxon>
    </lineage>
</organism>
<dbReference type="PANTHER" id="PTHR30478:SF0">
    <property type="entry name" value="BETA SLIDING CLAMP"/>
    <property type="match status" value="1"/>
</dbReference>